<comment type="caution">
    <text evidence="2">The sequence shown here is derived from an EMBL/GenBank/DDBJ whole genome shotgun (WGS) entry which is preliminary data.</text>
</comment>
<dbReference type="SUPFAM" id="SSF53448">
    <property type="entry name" value="Nucleotide-diphospho-sugar transferases"/>
    <property type="match status" value="1"/>
</dbReference>
<accession>A0A7V0MYM9</accession>
<evidence type="ECO:0000259" key="1">
    <source>
        <dbReference type="Pfam" id="PF00535"/>
    </source>
</evidence>
<organism evidence="2">
    <name type="scientific">Aerophobetes bacterium</name>
    <dbReference type="NCBI Taxonomy" id="2030807"/>
    <lineage>
        <taxon>Bacteria</taxon>
        <taxon>Candidatus Aerophobota</taxon>
    </lineage>
</organism>
<dbReference type="InterPro" id="IPR029044">
    <property type="entry name" value="Nucleotide-diphossugar_trans"/>
</dbReference>
<dbReference type="Proteomes" id="UP000885660">
    <property type="component" value="Unassembled WGS sequence"/>
</dbReference>
<dbReference type="PANTHER" id="PTHR43685">
    <property type="entry name" value="GLYCOSYLTRANSFERASE"/>
    <property type="match status" value="1"/>
</dbReference>
<dbReference type="Pfam" id="PF00535">
    <property type="entry name" value="Glycos_transf_2"/>
    <property type="match status" value="1"/>
</dbReference>
<dbReference type="Gene3D" id="3.90.550.10">
    <property type="entry name" value="Spore Coat Polysaccharide Biosynthesis Protein SpsA, Chain A"/>
    <property type="match status" value="1"/>
</dbReference>
<dbReference type="AlphaFoldDB" id="A0A7V0MYM9"/>
<protein>
    <submittedName>
        <fullName evidence="2">Glycosyltransferase</fullName>
    </submittedName>
</protein>
<gene>
    <name evidence="2" type="ORF">ENG47_01695</name>
</gene>
<reference evidence="2" key="1">
    <citation type="journal article" date="2020" name="mSystems">
        <title>Genome- and Community-Level Interaction Insights into Carbon Utilization and Element Cycling Functions of Hydrothermarchaeota in Hydrothermal Sediment.</title>
        <authorList>
            <person name="Zhou Z."/>
            <person name="Liu Y."/>
            <person name="Xu W."/>
            <person name="Pan J."/>
            <person name="Luo Z.H."/>
            <person name="Li M."/>
        </authorList>
    </citation>
    <scope>NUCLEOTIDE SEQUENCE [LARGE SCALE GENOMIC DNA]</scope>
    <source>
        <strain evidence="2">HyVt-219</strain>
    </source>
</reference>
<sequence>MDVSVVIATYNRKNILEKCLECLFNQDYPRDKYQIVVVDDGSTDGTDRMVKQKKDKCKCSLIYSQSHQREGQSKARNKGILLSEGKVIIFIDSDSLAPPWFIKEHLRMYKDNPNIIVDGPAITVTGENNLINPPFCSPLIRTLAFFDFGGAVFITANTSCLKENLIKAGRFDEEFGKGFGWLDRELGLRLIKMGLKRVKNRRAYVLHYQIEKKNLTFLAKKRKDRGENAILYYKKHPVKKVKKEARFHYLFYDKILNKLGWTEKYLTEKYLSFLYQKKSIRYPLFKKFYLIHCYAEGLKSGIEKYKVRIK</sequence>
<dbReference type="EMBL" id="DRBC01000101">
    <property type="protein sequence ID" value="HDN84454.1"/>
    <property type="molecule type" value="Genomic_DNA"/>
</dbReference>
<evidence type="ECO:0000313" key="2">
    <source>
        <dbReference type="EMBL" id="HDN84454.1"/>
    </source>
</evidence>
<name>A0A7V0MYM9_UNCAE</name>
<dbReference type="InterPro" id="IPR001173">
    <property type="entry name" value="Glyco_trans_2-like"/>
</dbReference>
<proteinExistence type="predicted"/>
<feature type="domain" description="Glycosyltransferase 2-like" evidence="1">
    <location>
        <begin position="4"/>
        <end position="134"/>
    </location>
</feature>
<dbReference type="PANTHER" id="PTHR43685:SF3">
    <property type="entry name" value="SLR2126 PROTEIN"/>
    <property type="match status" value="1"/>
</dbReference>
<dbReference type="InterPro" id="IPR050834">
    <property type="entry name" value="Glycosyltransf_2"/>
</dbReference>